<accession>A0A6A7AET8</accession>
<evidence type="ECO:0000313" key="2">
    <source>
        <dbReference type="Proteomes" id="UP000799424"/>
    </source>
</evidence>
<keyword evidence="2" id="KW-1185">Reference proteome</keyword>
<proteinExistence type="predicted"/>
<dbReference type="OrthoDB" id="5413827at2759"/>
<sequence length="193" mass="21894">MSTTLNHNDAILGSPLLRLPGELRNQLYEEVFSLCNKPGDRVQSDASKPSWTDLLSICRQVHTEAALILFMTQTFVFPYFNFLEMAYTRLSQDQRDAIKVVKITTNLSGWCNNTSGWLSLFRWLSPRGIVCFTDLLPGVKTVKVIHEDGDDLVHIVKLLISFYLPNDMKAALEAWFKNGAEHTITVEWGGRDS</sequence>
<dbReference type="Proteomes" id="UP000799424">
    <property type="component" value="Unassembled WGS sequence"/>
</dbReference>
<dbReference type="AlphaFoldDB" id="A0A6A7AET8"/>
<dbReference type="PANTHER" id="PTHR38790:SF4">
    <property type="entry name" value="2EXR DOMAIN-CONTAINING PROTEIN"/>
    <property type="match status" value="1"/>
</dbReference>
<dbReference type="PANTHER" id="PTHR38790">
    <property type="entry name" value="2EXR DOMAIN-CONTAINING PROTEIN-RELATED"/>
    <property type="match status" value="1"/>
</dbReference>
<dbReference type="EMBL" id="MU006218">
    <property type="protein sequence ID" value="KAF2831209.1"/>
    <property type="molecule type" value="Genomic_DNA"/>
</dbReference>
<organism evidence="1 2">
    <name type="scientific">Ophiobolus disseminans</name>
    <dbReference type="NCBI Taxonomy" id="1469910"/>
    <lineage>
        <taxon>Eukaryota</taxon>
        <taxon>Fungi</taxon>
        <taxon>Dikarya</taxon>
        <taxon>Ascomycota</taxon>
        <taxon>Pezizomycotina</taxon>
        <taxon>Dothideomycetes</taxon>
        <taxon>Pleosporomycetidae</taxon>
        <taxon>Pleosporales</taxon>
        <taxon>Pleosporineae</taxon>
        <taxon>Phaeosphaeriaceae</taxon>
        <taxon>Ophiobolus</taxon>
    </lineage>
</organism>
<gene>
    <name evidence="1" type="ORF">CC86DRAFT_430935</name>
</gene>
<evidence type="ECO:0000313" key="1">
    <source>
        <dbReference type="EMBL" id="KAF2831209.1"/>
    </source>
</evidence>
<protein>
    <recommendedName>
        <fullName evidence="3">F-box domain-containing protein</fullName>
    </recommendedName>
</protein>
<reference evidence="1" key="1">
    <citation type="journal article" date="2020" name="Stud. Mycol.">
        <title>101 Dothideomycetes genomes: a test case for predicting lifestyles and emergence of pathogens.</title>
        <authorList>
            <person name="Haridas S."/>
            <person name="Albert R."/>
            <person name="Binder M."/>
            <person name="Bloem J."/>
            <person name="Labutti K."/>
            <person name="Salamov A."/>
            <person name="Andreopoulos B."/>
            <person name="Baker S."/>
            <person name="Barry K."/>
            <person name="Bills G."/>
            <person name="Bluhm B."/>
            <person name="Cannon C."/>
            <person name="Castanera R."/>
            <person name="Culley D."/>
            <person name="Daum C."/>
            <person name="Ezra D."/>
            <person name="Gonzalez J."/>
            <person name="Henrissat B."/>
            <person name="Kuo A."/>
            <person name="Liang C."/>
            <person name="Lipzen A."/>
            <person name="Lutzoni F."/>
            <person name="Magnuson J."/>
            <person name="Mondo S."/>
            <person name="Nolan M."/>
            <person name="Ohm R."/>
            <person name="Pangilinan J."/>
            <person name="Park H.-J."/>
            <person name="Ramirez L."/>
            <person name="Alfaro M."/>
            <person name="Sun H."/>
            <person name="Tritt A."/>
            <person name="Yoshinaga Y."/>
            <person name="Zwiers L.-H."/>
            <person name="Turgeon B."/>
            <person name="Goodwin S."/>
            <person name="Spatafora J."/>
            <person name="Crous P."/>
            <person name="Grigoriev I."/>
        </authorList>
    </citation>
    <scope>NUCLEOTIDE SEQUENCE</scope>
    <source>
        <strain evidence="1">CBS 113818</strain>
    </source>
</reference>
<evidence type="ECO:0008006" key="3">
    <source>
        <dbReference type="Google" id="ProtNLM"/>
    </source>
</evidence>
<name>A0A6A7AET8_9PLEO</name>